<evidence type="ECO:0000313" key="3">
    <source>
        <dbReference type="Proteomes" id="UP000030982"/>
    </source>
</evidence>
<accession>A0A0B2ACP8</accession>
<dbReference type="SUPFAM" id="SSF53720">
    <property type="entry name" value="ALDH-like"/>
    <property type="match status" value="1"/>
</dbReference>
<proteinExistence type="predicted"/>
<dbReference type="Pfam" id="PF00171">
    <property type="entry name" value="Aldedh"/>
    <property type="match status" value="1"/>
</dbReference>
<name>A0A0B2ACP8_9MICC</name>
<organism evidence="2 3">
    <name type="scientific">Sinomonas humi</name>
    <dbReference type="NCBI Taxonomy" id="1338436"/>
    <lineage>
        <taxon>Bacteria</taxon>
        <taxon>Bacillati</taxon>
        <taxon>Actinomycetota</taxon>
        <taxon>Actinomycetes</taxon>
        <taxon>Micrococcales</taxon>
        <taxon>Micrococcaceae</taxon>
        <taxon>Sinomonas</taxon>
    </lineage>
</organism>
<evidence type="ECO:0000313" key="2">
    <source>
        <dbReference type="EMBL" id="KHL01364.1"/>
    </source>
</evidence>
<reference evidence="2 3" key="1">
    <citation type="submission" date="2014-09" db="EMBL/GenBank/DDBJ databases">
        <title>Genome sequence of Sinomonas sp. MUSC 117.</title>
        <authorList>
            <person name="Lee L.-H."/>
        </authorList>
    </citation>
    <scope>NUCLEOTIDE SEQUENCE [LARGE SCALE GENOMIC DNA]</scope>
    <source>
        <strain evidence="2 3">MUSC 117</strain>
    </source>
</reference>
<dbReference type="InterPro" id="IPR016161">
    <property type="entry name" value="Ald_DH/histidinol_DH"/>
</dbReference>
<feature type="domain" description="Aldehyde dehydrogenase" evidence="1">
    <location>
        <begin position="18"/>
        <end position="49"/>
    </location>
</feature>
<evidence type="ECO:0000259" key="1">
    <source>
        <dbReference type="Pfam" id="PF00171"/>
    </source>
</evidence>
<dbReference type="AlphaFoldDB" id="A0A0B2ACP8"/>
<gene>
    <name evidence="2" type="ORF">LK10_15855</name>
</gene>
<comment type="caution">
    <text evidence="2">The sequence shown here is derived from an EMBL/GenBank/DDBJ whole genome shotgun (WGS) entry which is preliminary data.</text>
</comment>
<dbReference type="Proteomes" id="UP000030982">
    <property type="component" value="Unassembled WGS sequence"/>
</dbReference>
<dbReference type="STRING" id="1338436.LK10_15855"/>
<dbReference type="InterPro" id="IPR016163">
    <property type="entry name" value="Ald_DH_C"/>
</dbReference>
<dbReference type="InterPro" id="IPR015590">
    <property type="entry name" value="Aldehyde_DH_dom"/>
</dbReference>
<dbReference type="GO" id="GO:0016620">
    <property type="term" value="F:oxidoreductase activity, acting on the aldehyde or oxo group of donors, NAD or NADP as acceptor"/>
    <property type="evidence" value="ECO:0007669"/>
    <property type="project" value="InterPro"/>
</dbReference>
<sequence length="69" mass="7138">MHTNDPEVEAIAIAGNRVDFQSPIGGFKNSGIGREAGPEGFDAYIEIKSYGLPPTALGTLVSASKEGTS</sequence>
<dbReference type="EMBL" id="JTDL01000141">
    <property type="protein sequence ID" value="KHL01364.1"/>
    <property type="molecule type" value="Genomic_DNA"/>
</dbReference>
<protein>
    <recommendedName>
        <fullName evidence="1">Aldehyde dehydrogenase domain-containing protein</fullName>
    </recommendedName>
</protein>
<dbReference type="RefSeq" id="WP_043125688.1">
    <property type="nucleotide sequence ID" value="NZ_JTDL01000141.1"/>
</dbReference>
<keyword evidence="3" id="KW-1185">Reference proteome</keyword>
<dbReference type="OrthoDB" id="6882680at2"/>
<dbReference type="Gene3D" id="3.40.309.10">
    <property type="entry name" value="Aldehyde Dehydrogenase, Chain A, domain 2"/>
    <property type="match status" value="1"/>
</dbReference>